<feature type="non-terminal residue" evidence="2">
    <location>
        <position position="1"/>
    </location>
</feature>
<dbReference type="SUPFAM" id="SSF49313">
    <property type="entry name" value="Cadherin-like"/>
    <property type="match status" value="1"/>
</dbReference>
<feature type="non-terminal residue" evidence="2">
    <location>
        <position position="292"/>
    </location>
</feature>
<dbReference type="InterPro" id="IPR015919">
    <property type="entry name" value="Cadherin-like_sf"/>
</dbReference>
<protein>
    <recommendedName>
        <fullName evidence="1">Dystroglycan-type cadherin-like domain-containing protein</fullName>
    </recommendedName>
</protein>
<accession>A0A382UM44</accession>
<name>A0A382UM44_9ZZZZ</name>
<gene>
    <name evidence="2" type="ORF">METZ01_LOCUS388001</name>
</gene>
<dbReference type="Gene3D" id="2.60.40.2700">
    <property type="match status" value="1"/>
</dbReference>
<dbReference type="InterPro" id="IPR006644">
    <property type="entry name" value="Cadg"/>
</dbReference>
<dbReference type="InterPro" id="IPR013783">
    <property type="entry name" value="Ig-like_fold"/>
</dbReference>
<dbReference type="Pfam" id="PF05345">
    <property type="entry name" value="He_PIG"/>
    <property type="match status" value="1"/>
</dbReference>
<feature type="domain" description="Dystroglycan-type cadherin-like" evidence="1">
    <location>
        <begin position="87"/>
        <end position="177"/>
    </location>
</feature>
<dbReference type="EMBL" id="UINC01145176">
    <property type="protein sequence ID" value="SVD35147.1"/>
    <property type="molecule type" value="Genomic_DNA"/>
</dbReference>
<dbReference type="AlphaFoldDB" id="A0A382UM44"/>
<evidence type="ECO:0000259" key="1">
    <source>
        <dbReference type="SMART" id="SM00736"/>
    </source>
</evidence>
<dbReference type="GO" id="GO:0005509">
    <property type="term" value="F:calcium ion binding"/>
    <property type="evidence" value="ECO:0007669"/>
    <property type="project" value="InterPro"/>
</dbReference>
<proteinExistence type="predicted"/>
<dbReference type="SMART" id="SM00736">
    <property type="entry name" value="CADG"/>
    <property type="match status" value="1"/>
</dbReference>
<evidence type="ECO:0000313" key="2">
    <source>
        <dbReference type="EMBL" id="SVD35147.1"/>
    </source>
</evidence>
<reference evidence="2" key="1">
    <citation type="submission" date="2018-05" db="EMBL/GenBank/DDBJ databases">
        <authorList>
            <person name="Lanie J.A."/>
            <person name="Ng W.-L."/>
            <person name="Kazmierczak K.M."/>
            <person name="Andrzejewski T.M."/>
            <person name="Davidsen T.M."/>
            <person name="Wayne K.J."/>
            <person name="Tettelin H."/>
            <person name="Glass J.I."/>
            <person name="Rusch D."/>
            <person name="Podicherti R."/>
            <person name="Tsui H.-C.T."/>
            <person name="Winkler M.E."/>
        </authorList>
    </citation>
    <scope>NUCLEOTIDE SEQUENCE</scope>
</reference>
<sequence>PTGSVTISGTAAEDQVLTASNDLADEDVLGAITYTWSNGDTGSTTTLGQSDVGSAITVTAAYTDGQGTAETSTSAATAAVANVEDAPTISSTAVTSATEDVVYSYTVVGDDEDGDTLTMVGTTVPSWLTFDASTGVLTGTPGDADIGDSDVVITVSDASVSVTDTFTIAVANVNDAPAGSTICTAQSTPTLTVIVTGSSASGTFTIGSDQTAEIVVTTDNWPGEGSMTVGGQTYTWGSAGTTVSLTDAGSYTLQLDDSYSDGGHTATVTLSDCETTYVLITGDAYDGETLTA</sequence>
<dbReference type="GO" id="GO:0016020">
    <property type="term" value="C:membrane"/>
    <property type="evidence" value="ECO:0007669"/>
    <property type="project" value="InterPro"/>
</dbReference>
<dbReference type="Gene3D" id="2.60.40.10">
    <property type="entry name" value="Immunoglobulins"/>
    <property type="match status" value="1"/>
</dbReference>
<organism evidence="2">
    <name type="scientific">marine metagenome</name>
    <dbReference type="NCBI Taxonomy" id="408172"/>
    <lineage>
        <taxon>unclassified sequences</taxon>
        <taxon>metagenomes</taxon>
        <taxon>ecological metagenomes</taxon>
    </lineage>
</organism>